<evidence type="ECO:0000256" key="1">
    <source>
        <dbReference type="SAM" id="MobiDB-lite"/>
    </source>
</evidence>
<keyword evidence="2" id="KW-1133">Transmembrane helix</keyword>
<comment type="caution">
    <text evidence="3">The sequence shown here is derived from an EMBL/GenBank/DDBJ whole genome shotgun (WGS) entry which is preliminary data.</text>
</comment>
<reference evidence="3" key="1">
    <citation type="submission" date="2020-06" db="EMBL/GenBank/DDBJ databases">
        <authorList>
            <consortium name="Plant Systems Biology data submission"/>
        </authorList>
    </citation>
    <scope>NUCLEOTIDE SEQUENCE</scope>
    <source>
        <strain evidence="3">D6</strain>
    </source>
</reference>
<dbReference type="AlphaFoldDB" id="A0A9N8HR28"/>
<evidence type="ECO:0000256" key="2">
    <source>
        <dbReference type="SAM" id="Phobius"/>
    </source>
</evidence>
<keyword evidence="4" id="KW-1185">Reference proteome</keyword>
<evidence type="ECO:0000313" key="4">
    <source>
        <dbReference type="Proteomes" id="UP001153069"/>
    </source>
</evidence>
<proteinExistence type="predicted"/>
<dbReference type="Proteomes" id="UP001153069">
    <property type="component" value="Unassembled WGS sequence"/>
</dbReference>
<feature type="region of interest" description="Disordered" evidence="1">
    <location>
        <begin position="1"/>
        <end position="22"/>
    </location>
</feature>
<keyword evidence="2" id="KW-0472">Membrane</keyword>
<accession>A0A9N8HR28</accession>
<feature type="transmembrane region" description="Helical" evidence="2">
    <location>
        <begin position="42"/>
        <end position="64"/>
    </location>
</feature>
<keyword evidence="2" id="KW-0812">Transmembrane</keyword>
<evidence type="ECO:0000313" key="3">
    <source>
        <dbReference type="EMBL" id="CAB9519703.1"/>
    </source>
</evidence>
<dbReference type="OrthoDB" id="425097at2759"/>
<gene>
    <name evidence="3" type="ORF">SEMRO_1038_G234291.1</name>
</gene>
<dbReference type="EMBL" id="CAICTM010001036">
    <property type="protein sequence ID" value="CAB9519703.1"/>
    <property type="molecule type" value="Genomic_DNA"/>
</dbReference>
<feature type="compositionally biased region" description="Low complexity" evidence="1">
    <location>
        <begin position="92"/>
        <end position="124"/>
    </location>
</feature>
<organism evidence="3 4">
    <name type="scientific">Seminavis robusta</name>
    <dbReference type="NCBI Taxonomy" id="568900"/>
    <lineage>
        <taxon>Eukaryota</taxon>
        <taxon>Sar</taxon>
        <taxon>Stramenopiles</taxon>
        <taxon>Ochrophyta</taxon>
        <taxon>Bacillariophyta</taxon>
        <taxon>Bacillariophyceae</taxon>
        <taxon>Bacillariophycidae</taxon>
        <taxon>Naviculales</taxon>
        <taxon>Naviculaceae</taxon>
        <taxon>Seminavis</taxon>
    </lineage>
</organism>
<protein>
    <submittedName>
        <fullName evidence="3">Uncharacterized protein</fullName>
    </submittedName>
</protein>
<sequence>MPEVSNYGSVEDQAEEGRSFDEKDTYYLNESRLTPEERKRKCLLLAVPLVLAVLIIGGFTLFLLRDFDFLYPGRNGGNRHRTPRTPIPVYPSDTGSSTATEDTSSTGTSTSTSTSTDSAAGSSPGASCLAHEKCTGLTGDCCPSIDGLFLQCCN</sequence>
<name>A0A9N8HR28_9STRA</name>
<feature type="region of interest" description="Disordered" evidence="1">
    <location>
        <begin position="75"/>
        <end position="124"/>
    </location>
</feature>